<proteinExistence type="predicted"/>
<dbReference type="InterPro" id="IPR011119">
    <property type="entry name" value="Unchr_helicase_relaxase_TraI"/>
</dbReference>
<feature type="region of interest" description="Disordered" evidence="1">
    <location>
        <begin position="877"/>
        <end position="904"/>
    </location>
</feature>
<sequence length="989" mass="109277">MLKALNKLFGGRSGVIEATPSARVLPLKDVEDEEIPRYPPFAKGLPVAPLDKILATQAELIEKVRNSLGFTVDDFNRLVLPVIQRYAAFVHLLPASESHHHRGAGGLFRHGLEVAFWATQASESVIFSIEGTPRERRDNEPRWRLASCFSGLLHDVGKPLSDVSITDKDGSITWNPYSESLHDWAHRHGIERYFIRWRDKRHKRHEQFSLLAWHRIIPAETQEFLSKSGPSIIEAMLEAISGTTVNQPVTRLMLRADQESVSRDLRQSRLDVDEFSYGVPVERYVFDAIRRLVKTGKWKVNEPGAKVWHLNQGVFIAWKQLGDLYDLISQDKIPGIPRDPDTLADILIERGFAVPNTVQEKGERAYYRYWEVLPEMLQEATGSLKILMLRLESNDLVFTNEPPSAVAAEVVGDVEDAEIEFVDPDESDDDQDEGGVSLNDDMLAAEQEAEKALAGLGFGDAMEMLKSTSTEPEDTPAQGAAETKDSPKATSATTPSKGKQVKAKPKKDTEEQTEKPEAKEELSPQDIAKNAPPLANDNPLQALKDVGGGLGDIDFPFDAFNASTDACIADEESLKNSNEAELEQPKPDFVPEEQNSLQDDDFPMFSGSDEPPSWAIEPLPMLAVESEEASATTEMSQANIPNQQEKDAKTLLSEMLAGYGEASALLEQAIMPVLEGKKTLGEVLCLMKGQAVILYPEGARSLGAPSEVLSKLSHANAIVPDPIMPGRKVRDFSGVKAIVLAQQLSDAVVAAIKEVEASMGGYQDVFELVSPPDSDVRKSKSAPKQQSQPMQKKNQQQKSDAGSGQAAPAKDTKGKAAQKPQKEKKGDTSSVVAGHESKPIEEKQNVARLPKREAQPEAVVVTKVEREKELGHIEVREREEQEVREFEPPKAKTNPKDIKDEDFLPPGVTPEKAILILKDMIQKRSGRWLVTPVLEEDGCLVTSDKAFDMIAGENIGINKHILCGMLSRAQKRPLLKKRQGKLYLEVDET</sequence>
<feature type="compositionally biased region" description="Polar residues" evidence="1">
    <location>
        <begin position="488"/>
        <end position="497"/>
    </location>
</feature>
<feature type="region of interest" description="Disordered" evidence="1">
    <location>
        <begin position="467"/>
        <end position="547"/>
    </location>
</feature>
<dbReference type="SUPFAM" id="SSF109604">
    <property type="entry name" value="HD-domain/PDEase-like"/>
    <property type="match status" value="1"/>
</dbReference>
<dbReference type="EMBL" id="AP014939">
    <property type="protein sequence ID" value="BAS21605.1"/>
    <property type="molecule type" value="Genomic_DNA"/>
</dbReference>
<keyword evidence="3" id="KW-0614">Plasmid</keyword>
<geneLocation type="plasmid" evidence="3">
    <name>pKHM-1</name>
</geneLocation>
<dbReference type="NCBIfam" id="NF041494">
    <property type="entry name" value="MobH"/>
    <property type="match status" value="1"/>
</dbReference>
<organism evidence="3">
    <name type="scientific">Citrobacter freundii</name>
    <dbReference type="NCBI Taxonomy" id="546"/>
    <lineage>
        <taxon>Bacteria</taxon>
        <taxon>Pseudomonadati</taxon>
        <taxon>Pseudomonadota</taxon>
        <taxon>Gammaproteobacteria</taxon>
        <taxon>Enterobacterales</taxon>
        <taxon>Enterobacteriaceae</taxon>
        <taxon>Citrobacter</taxon>
        <taxon>Citrobacter freundii complex</taxon>
    </lineage>
</organism>
<feature type="region of interest" description="Disordered" evidence="1">
    <location>
        <begin position="766"/>
        <end position="853"/>
    </location>
</feature>
<gene>
    <name evidence="3" type="primary">traI</name>
</gene>
<feature type="compositionally biased region" description="Basic and acidic residues" evidence="1">
    <location>
        <begin position="506"/>
        <end position="522"/>
    </location>
</feature>
<evidence type="ECO:0000313" key="3">
    <source>
        <dbReference type="EMBL" id="BAS21605.1"/>
    </source>
</evidence>
<dbReference type="AlphaFoldDB" id="A0A0K2S436"/>
<evidence type="ECO:0000256" key="1">
    <source>
        <dbReference type="SAM" id="MobiDB-lite"/>
    </source>
</evidence>
<feature type="compositionally biased region" description="Basic and acidic residues" evidence="1">
    <location>
        <begin position="835"/>
        <end position="853"/>
    </location>
</feature>
<feature type="compositionally biased region" description="Basic and acidic residues" evidence="1">
    <location>
        <begin position="877"/>
        <end position="902"/>
    </location>
</feature>
<name>A0A0K2S436_CITFR</name>
<dbReference type="RefSeq" id="WP_176453579.1">
    <property type="nucleotide sequence ID" value="NZ_AP014939.1"/>
</dbReference>
<protein>
    <submittedName>
        <fullName evidence="3">Type IV conjugative transfer protein TraI</fullName>
    </submittedName>
</protein>
<dbReference type="Gene3D" id="1.10.3210.40">
    <property type="match status" value="1"/>
</dbReference>
<feature type="compositionally biased region" description="Basic and acidic residues" evidence="1">
    <location>
        <begin position="810"/>
        <end position="827"/>
    </location>
</feature>
<feature type="domain" description="Uncharacterised" evidence="2">
    <location>
        <begin position="51"/>
        <end position="357"/>
    </location>
</feature>
<feature type="compositionally biased region" description="Low complexity" evidence="1">
    <location>
        <begin position="782"/>
        <end position="799"/>
    </location>
</feature>
<reference evidence="3" key="1">
    <citation type="submission" date="2015-08" db="EMBL/GenBank/DDBJ databases">
        <title>Complete DNA Sequence of Pseudomonas syringae pv. actinidiae, the Causal Agent of Kiwifruit Canker Disease.</title>
        <authorList>
            <person name="Rikkerink E.H.A."/>
            <person name="Fineran P.C."/>
        </authorList>
    </citation>
    <scope>NUCLEOTIDE SEQUENCE</scope>
    <source>
        <strain evidence="3">KHM 243</strain>
        <plasmid evidence="3">pKHM-1</plasmid>
    </source>
</reference>
<accession>A0A0K2S436</accession>
<dbReference type="Pfam" id="PF07514">
    <property type="entry name" value="TraI_2"/>
    <property type="match status" value="1"/>
</dbReference>
<evidence type="ECO:0000259" key="2">
    <source>
        <dbReference type="Pfam" id="PF07514"/>
    </source>
</evidence>